<evidence type="ECO:0000313" key="3">
    <source>
        <dbReference type="Proteomes" id="UP001163046"/>
    </source>
</evidence>
<evidence type="ECO:0000256" key="1">
    <source>
        <dbReference type="SAM" id="MobiDB-lite"/>
    </source>
</evidence>
<reference evidence="2" key="1">
    <citation type="submission" date="2023-01" db="EMBL/GenBank/DDBJ databases">
        <title>Genome assembly of the deep-sea coral Lophelia pertusa.</title>
        <authorList>
            <person name="Herrera S."/>
            <person name="Cordes E."/>
        </authorList>
    </citation>
    <scope>NUCLEOTIDE SEQUENCE</scope>
    <source>
        <strain evidence="2">USNM1676648</strain>
        <tissue evidence="2">Polyp</tissue>
    </source>
</reference>
<dbReference type="AlphaFoldDB" id="A0A9W9ZBI1"/>
<comment type="caution">
    <text evidence="2">The sequence shown here is derived from an EMBL/GenBank/DDBJ whole genome shotgun (WGS) entry which is preliminary data.</text>
</comment>
<gene>
    <name evidence="2" type="ORF">OS493_028511</name>
</gene>
<feature type="compositionally biased region" description="Basic residues" evidence="1">
    <location>
        <begin position="73"/>
        <end position="85"/>
    </location>
</feature>
<protein>
    <submittedName>
        <fullName evidence="2">Uncharacterized protein</fullName>
    </submittedName>
</protein>
<feature type="compositionally biased region" description="Basic residues" evidence="1">
    <location>
        <begin position="96"/>
        <end position="123"/>
    </location>
</feature>
<dbReference type="Proteomes" id="UP001163046">
    <property type="component" value="Unassembled WGS sequence"/>
</dbReference>
<feature type="region of interest" description="Disordered" evidence="1">
    <location>
        <begin position="73"/>
        <end position="131"/>
    </location>
</feature>
<feature type="compositionally biased region" description="Basic and acidic residues" evidence="1">
    <location>
        <begin position="86"/>
        <end position="95"/>
    </location>
</feature>
<dbReference type="EMBL" id="MU826377">
    <property type="protein sequence ID" value="KAJ7377528.1"/>
    <property type="molecule type" value="Genomic_DNA"/>
</dbReference>
<name>A0A9W9ZBI1_9CNID</name>
<sequence length="294" mass="32475">MKKVDGFTRVVNNSSAPGLYRYRRKLEYIERLKNRRQKGFVCKRSKQRGFSSGRAVDLRDYLDEKYKIRLQHRKRSVRKKAVGHKKSTEGEEIWTRSKKLHAPHSRGKKKKSGRSKKRTASKKQKADAVVLRRSSRICKPKMRGSGKKGGQKGGFGFLAGLGSAIVNGLAGMVVGGLQGVMGGVTQAGRGRKGATGLKKADMYKGMRASFRKRGQVGSGKKIKAFFGKLKKVASKVASNPEVRKVAKNLIQKAADKGIDMIANKATQIKLVKDLMTPEHISAVKSIVNKQIGKL</sequence>
<keyword evidence="3" id="KW-1185">Reference proteome</keyword>
<organism evidence="2 3">
    <name type="scientific">Desmophyllum pertusum</name>
    <dbReference type="NCBI Taxonomy" id="174260"/>
    <lineage>
        <taxon>Eukaryota</taxon>
        <taxon>Metazoa</taxon>
        <taxon>Cnidaria</taxon>
        <taxon>Anthozoa</taxon>
        <taxon>Hexacorallia</taxon>
        <taxon>Scleractinia</taxon>
        <taxon>Caryophylliina</taxon>
        <taxon>Caryophylliidae</taxon>
        <taxon>Desmophyllum</taxon>
    </lineage>
</organism>
<proteinExistence type="predicted"/>
<evidence type="ECO:0000313" key="2">
    <source>
        <dbReference type="EMBL" id="KAJ7377528.1"/>
    </source>
</evidence>
<accession>A0A9W9ZBI1</accession>